<evidence type="ECO:0000256" key="2">
    <source>
        <dbReference type="ARBA" id="ARBA00022692"/>
    </source>
</evidence>
<evidence type="ECO:0000313" key="6">
    <source>
        <dbReference type="EMBL" id="KAK4023994.1"/>
    </source>
</evidence>
<gene>
    <name evidence="6" type="ORF">OUZ56_009385</name>
</gene>
<name>A0ABR0AFZ6_9CRUS</name>
<dbReference type="Pfam" id="PF00002">
    <property type="entry name" value="7tm_2"/>
    <property type="match status" value="1"/>
</dbReference>
<evidence type="ECO:0000313" key="7">
    <source>
        <dbReference type="Proteomes" id="UP001234178"/>
    </source>
</evidence>
<feature type="transmembrane region" description="Helical" evidence="5">
    <location>
        <begin position="6"/>
        <end position="23"/>
    </location>
</feature>
<accession>A0ABR0AFZ6</accession>
<dbReference type="Gene3D" id="1.20.1070.10">
    <property type="entry name" value="Rhodopsin 7-helix transmembrane proteins"/>
    <property type="match status" value="1"/>
</dbReference>
<evidence type="ECO:0000256" key="3">
    <source>
        <dbReference type="ARBA" id="ARBA00022989"/>
    </source>
</evidence>
<evidence type="ECO:0000256" key="1">
    <source>
        <dbReference type="ARBA" id="ARBA00004141"/>
    </source>
</evidence>
<evidence type="ECO:0000256" key="5">
    <source>
        <dbReference type="SAM" id="Phobius"/>
    </source>
</evidence>
<evidence type="ECO:0000256" key="4">
    <source>
        <dbReference type="ARBA" id="ARBA00023136"/>
    </source>
</evidence>
<keyword evidence="4 5" id="KW-0472">Membrane</keyword>
<keyword evidence="7" id="KW-1185">Reference proteome</keyword>
<keyword evidence="2 5" id="KW-0812">Transmembrane</keyword>
<reference evidence="6 7" key="1">
    <citation type="journal article" date="2023" name="Nucleic Acids Res.">
        <title>The hologenome of Daphnia magna reveals possible DNA methylation and microbiome-mediated evolution of the host genome.</title>
        <authorList>
            <person name="Chaturvedi A."/>
            <person name="Li X."/>
            <person name="Dhandapani V."/>
            <person name="Marshall H."/>
            <person name="Kissane S."/>
            <person name="Cuenca-Cambronero M."/>
            <person name="Asole G."/>
            <person name="Calvet F."/>
            <person name="Ruiz-Romero M."/>
            <person name="Marangio P."/>
            <person name="Guigo R."/>
            <person name="Rago D."/>
            <person name="Mirbahai L."/>
            <person name="Eastwood N."/>
            <person name="Colbourne J.K."/>
            <person name="Zhou J."/>
            <person name="Mallon E."/>
            <person name="Orsini L."/>
        </authorList>
    </citation>
    <scope>NUCLEOTIDE SEQUENCE [LARGE SCALE GENOMIC DNA]</scope>
    <source>
        <strain evidence="6">LRV0_1</strain>
    </source>
</reference>
<dbReference type="Proteomes" id="UP001234178">
    <property type="component" value="Unassembled WGS sequence"/>
</dbReference>
<organism evidence="6 7">
    <name type="scientific">Daphnia magna</name>
    <dbReference type="NCBI Taxonomy" id="35525"/>
    <lineage>
        <taxon>Eukaryota</taxon>
        <taxon>Metazoa</taxon>
        <taxon>Ecdysozoa</taxon>
        <taxon>Arthropoda</taxon>
        <taxon>Crustacea</taxon>
        <taxon>Branchiopoda</taxon>
        <taxon>Diplostraca</taxon>
        <taxon>Cladocera</taxon>
        <taxon>Anomopoda</taxon>
        <taxon>Daphniidae</taxon>
        <taxon>Daphnia</taxon>
    </lineage>
</organism>
<dbReference type="InterPro" id="IPR000832">
    <property type="entry name" value="GPCR_2_secretin-like"/>
</dbReference>
<sequence length="61" mass="6601">MSLDIIAGATLILLPLLGLHYVVMPFRPEAGAPGEIAYQIVSAIFTSFQLPSKHVKRSAHI</sequence>
<keyword evidence="3 5" id="KW-1133">Transmembrane helix</keyword>
<dbReference type="EMBL" id="JAOYFB010000037">
    <property type="protein sequence ID" value="KAK4023994.1"/>
    <property type="molecule type" value="Genomic_DNA"/>
</dbReference>
<comment type="caution">
    <text evidence="6">The sequence shown here is derived from an EMBL/GenBank/DDBJ whole genome shotgun (WGS) entry which is preliminary data.</text>
</comment>
<protein>
    <submittedName>
        <fullName evidence="6">Uncharacterized protein</fullName>
    </submittedName>
</protein>
<comment type="subcellular location">
    <subcellularLocation>
        <location evidence="1">Membrane</location>
        <topology evidence="1">Multi-pass membrane protein</topology>
    </subcellularLocation>
</comment>
<proteinExistence type="predicted"/>